<feature type="signal peptide" evidence="2">
    <location>
        <begin position="1"/>
        <end position="24"/>
    </location>
</feature>
<gene>
    <name evidence="3" type="ORF">HKD39_14480</name>
</gene>
<keyword evidence="4" id="KW-1185">Reference proteome</keyword>
<dbReference type="InterPro" id="IPR028082">
    <property type="entry name" value="Peripla_BP_I"/>
</dbReference>
<dbReference type="Gene3D" id="3.40.50.2300">
    <property type="match status" value="1"/>
</dbReference>
<feature type="chain" id="PRO_5032612300" description="Substrate-binding family protein" evidence="2">
    <location>
        <begin position="25"/>
        <end position="208"/>
    </location>
</feature>
<dbReference type="Proteomes" id="UP000562984">
    <property type="component" value="Unassembled WGS sequence"/>
</dbReference>
<sequence length="208" mass="21173">MTLHTTGPATTASVAATATPPAGAATNGTAPAPTRTPATHTAGIQTPVTEAATQAATTETTETSTESSANAATPAVPEQVVNVAGQQGAFSRVGALLSGLPKARRVLIAGVNDGLVLGALGAARTAGRTDQVFLAGLGADQRSRCEIATDPQWIGDGAFFPDRYGQLVLPYLIDAMNGARIPRELYPRSVFLSAGTIAGHYDVSECTR</sequence>
<accession>A0A849A8P3</accession>
<evidence type="ECO:0000313" key="4">
    <source>
        <dbReference type="Proteomes" id="UP000562984"/>
    </source>
</evidence>
<reference evidence="3 4" key="1">
    <citation type="submission" date="2020-05" db="EMBL/GenBank/DDBJ databases">
        <title>Nakamurella sp. DB0629 isolated from air conditioner.</title>
        <authorList>
            <person name="Kim D.H."/>
            <person name="Kim D.-U."/>
        </authorList>
    </citation>
    <scope>NUCLEOTIDE SEQUENCE [LARGE SCALE GENOMIC DNA]</scope>
    <source>
        <strain evidence="3 4">DB0629</strain>
    </source>
</reference>
<comment type="caution">
    <text evidence="3">The sequence shown here is derived from an EMBL/GenBank/DDBJ whole genome shotgun (WGS) entry which is preliminary data.</text>
</comment>
<protein>
    <recommendedName>
        <fullName evidence="5">Substrate-binding family protein</fullName>
    </recommendedName>
</protein>
<evidence type="ECO:0000256" key="1">
    <source>
        <dbReference type="SAM" id="MobiDB-lite"/>
    </source>
</evidence>
<evidence type="ECO:0000256" key="2">
    <source>
        <dbReference type="SAM" id="SignalP"/>
    </source>
</evidence>
<organism evidence="3 4">
    <name type="scientific">Nakamurella aerolata</name>
    <dbReference type="NCBI Taxonomy" id="1656892"/>
    <lineage>
        <taxon>Bacteria</taxon>
        <taxon>Bacillati</taxon>
        <taxon>Actinomycetota</taxon>
        <taxon>Actinomycetes</taxon>
        <taxon>Nakamurellales</taxon>
        <taxon>Nakamurellaceae</taxon>
        <taxon>Nakamurella</taxon>
    </lineage>
</organism>
<proteinExistence type="predicted"/>
<name>A0A849A8P3_9ACTN</name>
<keyword evidence="2" id="KW-0732">Signal</keyword>
<feature type="region of interest" description="Disordered" evidence="1">
    <location>
        <begin position="1"/>
        <end position="74"/>
    </location>
</feature>
<evidence type="ECO:0008006" key="5">
    <source>
        <dbReference type="Google" id="ProtNLM"/>
    </source>
</evidence>
<dbReference type="AlphaFoldDB" id="A0A849A8P3"/>
<dbReference type="RefSeq" id="WP_171200572.1">
    <property type="nucleotide sequence ID" value="NZ_JABEND010000008.1"/>
</dbReference>
<dbReference type="EMBL" id="JABEND010000008">
    <property type="protein sequence ID" value="NNG36895.1"/>
    <property type="molecule type" value="Genomic_DNA"/>
</dbReference>
<feature type="compositionally biased region" description="Low complexity" evidence="1">
    <location>
        <begin position="1"/>
        <end position="73"/>
    </location>
</feature>
<dbReference type="SUPFAM" id="SSF53822">
    <property type="entry name" value="Periplasmic binding protein-like I"/>
    <property type="match status" value="1"/>
</dbReference>
<evidence type="ECO:0000313" key="3">
    <source>
        <dbReference type="EMBL" id="NNG36895.1"/>
    </source>
</evidence>